<gene>
    <name evidence="4" type="ORF">PPROV_000694100</name>
</gene>
<dbReference type="SUPFAM" id="SSF50939">
    <property type="entry name" value="Sialidases"/>
    <property type="match status" value="1"/>
</dbReference>
<comment type="caution">
    <text evidence="4">The sequence shown here is derived from an EMBL/GenBank/DDBJ whole genome shotgun (WGS) entry which is preliminary data.</text>
</comment>
<feature type="region of interest" description="Disordered" evidence="1">
    <location>
        <begin position="121"/>
        <end position="141"/>
    </location>
</feature>
<name>A0A830HQZ8_9CHLO</name>
<dbReference type="InterPro" id="IPR036278">
    <property type="entry name" value="Sialidase_sf"/>
</dbReference>
<dbReference type="PANTHER" id="PTHR43752">
    <property type="entry name" value="BNR/ASP-BOX REPEAT FAMILY PROTEIN"/>
    <property type="match status" value="1"/>
</dbReference>
<dbReference type="Proteomes" id="UP000660262">
    <property type="component" value="Unassembled WGS sequence"/>
</dbReference>
<accession>A0A830HQZ8</accession>
<evidence type="ECO:0000313" key="4">
    <source>
        <dbReference type="EMBL" id="GHP08200.1"/>
    </source>
</evidence>
<reference evidence="4" key="1">
    <citation type="submission" date="2020-10" db="EMBL/GenBank/DDBJ databases">
        <title>Unveiling of a novel bifunctional photoreceptor, Dualchrome1, isolated from a cosmopolitan green alga.</title>
        <authorList>
            <person name="Suzuki S."/>
            <person name="Kawachi M."/>
        </authorList>
    </citation>
    <scope>NUCLEOTIDE SEQUENCE</scope>
    <source>
        <strain evidence="4">NIES 2893</strain>
    </source>
</reference>
<evidence type="ECO:0000259" key="3">
    <source>
        <dbReference type="Pfam" id="PF13088"/>
    </source>
</evidence>
<dbReference type="PANTHER" id="PTHR43752:SF2">
    <property type="entry name" value="BNR_ASP-BOX REPEAT FAMILY PROTEIN"/>
    <property type="match status" value="1"/>
</dbReference>
<dbReference type="Pfam" id="PF13088">
    <property type="entry name" value="BNR_2"/>
    <property type="match status" value="1"/>
</dbReference>
<evidence type="ECO:0000313" key="5">
    <source>
        <dbReference type="Proteomes" id="UP000660262"/>
    </source>
</evidence>
<keyword evidence="2" id="KW-1133">Transmembrane helix</keyword>
<evidence type="ECO:0000256" key="1">
    <source>
        <dbReference type="SAM" id="MobiDB-lite"/>
    </source>
</evidence>
<sequence>MAALKPNNTPRLRLLSVANIVTWTLALVMWSYLGDIHRLTDVTTALSSPLASASSSFEVSGVLRRHLLGSSRKKTADSAATLVERRAAAELAYRSGAPAQSASTRCLRTFQLGEDIVLQKNTAGGGDGSDPGASGRKSRWVRRNSRSLSYSHMPNVDKLANGTLIVTWQAAADVEGAMDQRIYFALATDTYGTEWGVPRRLPVPATGALWSPILHRSDVDGRVWLFYAESRDCMRPSHGRFPPRWVPGGDIKVTTTLTGDRWTAPRLILSMDEGGGIPKVLANKPIKTSTNTWVLPFWREVPRNAKPVEGAKSKCTAPVGAGSLGGVNSAGATLSGGAGGSGNSAVKGSAGVLVSTDNGAHWNVHGALTHPLTWLIENTVAERRDRSLLMLFRTWAGQIFEAKSRDGGKSWTTPSPTGMPNPDSKIAMIHLDGGGSEDALALAFNDHQKYHEDGFTRFRTNLRIAISQDGGSTWVRVAQMDEFRAPGWNYHYPTLIQVDCKLLVVYSRTFVESDEEGAGAADDQHESGIRIGYVDLDKL</sequence>
<feature type="domain" description="Sialidase" evidence="3">
    <location>
        <begin position="162"/>
        <end position="498"/>
    </location>
</feature>
<dbReference type="InterPro" id="IPR011040">
    <property type="entry name" value="Sialidase"/>
</dbReference>
<evidence type="ECO:0000256" key="2">
    <source>
        <dbReference type="SAM" id="Phobius"/>
    </source>
</evidence>
<keyword evidence="5" id="KW-1185">Reference proteome</keyword>
<organism evidence="4 5">
    <name type="scientific">Pycnococcus provasolii</name>
    <dbReference type="NCBI Taxonomy" id="41880"/>
    <lineage>
        <taxon>Eukaryota</taxon>
        <taxon>Viridiplantae</taxon>
        <taxon>Chlorophyta</taxon>
        <taxon>Pseudoscourfieldiophyceae</taxon>
        <taxon>Pseudoscourfieldiales</taxon>
        <taxon>Pycnococcaceae</taxon>
        <taxon>Pycnococcus</taxon>
    </lineage>
</organism>
<feature type="transmembrane region" description="Helical" evidence="2">
    <location>
        <begin position="12"/>
        <end position="33"/>
    </location>
</feature>
<keyword evidence="2" id="KW-0472">Membrane</keyword>
<dbReference type="CDD" id="cd15482">
    <property type="entry name" value="Sialidase_non-viral"/>
    <property type="match status" value="1"/>
</dbReference>
<dbReference type="EMBL" id="BNJQ01000019">
    <property type="protein sequence ID" value="GHP08200.1"/>
    <property type="molecule type" value="Genomic_DNA"/>
</dbReference>
<dbReference type="Gene3D" id="2.120.10.10">
    <property type="match status" value="1"/>
</dbReference>
<dbReference type="OrthoDB" id="504663at2759"/>
<protein>
    <recommendedName>
        <fullName evidence="3">Sialidase domain-containing protein</fullName>
    </recommendedName>
</protein>
<proteinExistence type="predicted"/>
<dbReference type="AlphaFoldDB" id="A0A830HQZ8"/>
<keyword evidence="2" id="KW-0812">Transmembrane</keyword>